<dbReference type="Proteomes" id="UP001175211">
    <property type="component" value="Unassembled WGS sequence"/>
</dbReference>
<dbReference type="AlphaFoldDB" id="A0AA39JFL9"/>
<evidence type="ECO:0000313" key="2">
    <source>
        <dbReference type="Proteomes" id="UP001175211"/>
    </source>
</evidence>
<keyword evidence="2" id="KW-1185">Reference proteome</keyword>
<evidence type="ECO:0000313" key="1">
    <source>
        <dbReference type="EMBL" id="KAK0441728.1"/>
    </source>
</evidence>
<dbReference type="PANTHER" id="PTHR46579">
    <property type="entry name" value="F5/8 TYPE C DOMAIN-CONTAINING PROTEIN-RELATED"/>
    <property type="match status" value="1"/>
</dbReference>
<proteinExistence type="predicted"/>
<dbReference type="PANTHER" id="PTHR46579:SF2">
    <property type="entry name" value="C2H2-TYPE DOMAIN-CONTAINING PROTEIN"/>
    <property type="match status" value="1"/>
</dbReference>
<dbReference type="RefSeq" id="XP_060324067.1">
    <property type="nucleotide sequence ID" value="XM_060475886.1"/>
</dbReference>
<protein>
    <submittedName>
        <fullName evidence="1">Uncharacterized protein</fullName>
    </submittedName>
</protein>
<gene>
    <name evidence="1" type="ORF">EV420DRAFT_1622998</name>
</gene>
<dbReference type="GeneID" id="85359434"/>
<sequence length="160" mass="18707">MSFNIINLPDWLRYCTSNLLLSGITPGPKEQSGDQIQCFMWVFVNELIRLYKEAHKLGGFGSHSHTNFCHHCWISLSEKQSMAAFQSDTCKPRSHEEQFKLMKEYLALQNETQRKAFVSTYATRWCELARLPYFDVCHMIVIDPMHNLLLGLVKTHFYNI</sequence>
<dbReference type="EMBL" id="JAUEPS010000068">
    <property type="protein sequence ID" value="KAK0441728.1"/>
    <property type="molecule type" value="Genomic_DNA"/>
</dbReference>
<reference evidence="1" key="1">
    <citation type="submission" date="2023-06" db="EMBL/GenBank/DDBJ databases">
        <authorList>
            <consortium name="Lawrence Berkeley National Laboratory"/>
            <person name="Ahrendt S."/>
            <person name="Sahu N."/>
            <person name="Indic B."/>
            <person name="Wong-Bajracharya J."/>
            <person name="Merenyi Z."/>
            <person name="Ke H.-M."/>
            <person name="Monk M."/>
            <person name="Kocsube S."/>
            <person name="Drula E."/>
            <person name="Lipzen A."/>
            <person name="Balint B."/>
            <person name="Henrissat B."/>
            <person name="Andreopoulos B."/>
            <person name="Martin F.M."/>
            <person name="Harder C.B."/>
            <person name="Rigling D."/>
            <person name="Ford K.L."/>
            <person name="Foster G.D."/>
            <person name="Pangilinan J."/>
            <person name="Papanicolaou A."/>
            <person name="Barry K."/>
            <person name="LaButti K."/>
            <person name="Viragh M."/>
            <person name="Koriabine M."/>
            <person name="Yan M."/>
            <person name="Riley R."/>
            <person name="Champramary S."/>
            <person name="Plett K.L."/>
            <person name="Tsai I.J."/>
            <person name="Slot J."/>
            <person name="Sipos G."/>
            <person name="Plett J."/>
            <person name="Nagy L.G."/>
            <person name="Grigoriev I.V."/>
        </authorList>
    </citation>
    <scope>NUCLEOTIDE SEQUENCE</scope>
    <source>
        <strain evidence="1">CCBAS 213</strain>
    </source>
</reference>
<name>A0AA39JFL9_ARMTA</name>
<organism evidence="1 2">
    <name type="scientific">Armillaria tabescens</name>
    <name type="common">Ringless honey mushroom</name>
    <name type="synonym">Agaricus tabescens</name>
    <dbReference type="NCBI Taxonomy" id="1929756"/>
    <lineage>
        <taxon>Eukaryota</taxon>
        <taxon>Fungi</taxon>
        <taxon>Dikarya</taxon>
        <taxon>Basidiomycota</taxon>
        <taxon>Agaricomycotina</taxon>
        <taxon>Agaricomycetes</taxon>
        <taxon>Agaricomycetidae</taxon>
        <taxon>Agaricales</taxon>
        <taxon>Marasmiineae</taxon>
        <taxon>Physalacriaceae</taxon>
        <taxon>Desarmillaria</taxon>
    </lineage>
</organism>
<comment type="caution">
    <text evidence="1">The sequence shown here is derived from an EMBL/GenBank/DDBJ whole genome shotgun (WGS) entry which is preliminary data.</text>
</comment>
<accession>A0AA39JFL9</accession>